<accession>A0A6J7UI06</accession>
<name>A0A6J7UI06_9ZZZZ</name>
<gene>
    <name evidence="1" type="ORF">UFOPK4347_00834</name>
</gene>
<organism evidence="1">
    <name type="scientific">freshwater metagenome</name>
    <dbReference type="NCBI Taxonomy" id="449393"/>
    <lineage>
        <taxon>unclassified sequences</taxon>
        <taxon>metagenomes</taxon>
        <taxon>ecological metagenomes</taxon>
    </lineage>
</organism>
<dbReference type="EMBL" id="CAFBQU010000017">
    <property type="protein sequence ID" value="CAB5064932.1"/>
    <property type="molecule type" value="Genomic_DNA"/>
</dbReference>
<evidence type="ECO:0000313" key="1">
    <source>
        <dbReference type="EMBL" id="CAB5064932.1"/>
    </source>
</evidence>
<sequence length="368" mass="37531">MKSRRIVGALLALGGIVATSIIGSGTANAHVSVYVAGMSGAGVDTTADGNPTYIVSFAPGHGCSGPKTAANPDGAYPTTSLEVFLPKDSAGQYILPEVRAVDAVGYTTELKTEANPDTATATATPKRIKSIVYSGFNLKAVSGGIAAKNTQLFSLAVKLPKLSALQASSKYIYTGAGTSTHVEVYFPQIQYCDVTGQGVGVTTTAPSATATLAPVCSATDTVKTTLLDDWTTAGNTPKVTIGAKTIVAATTGYIDGNKTTKAVASAEYYCQGTPTVDAAKLPLYGNFEARTTGVGAKLKAVFMVDASSVHAGKRVVVRNATGKIVASGKLDKSGDFARTLNTAQSAALTKGEQLRLFIGGVLSAADAL</sequence>
<reference evidence="1" key="1">
    <citation type="submission" date="2020-05" db="EMBL/GenBank/DDBJ databases">
        <authorList>
            <person name="Chiriac C."/>
            <person name="Salcher M."/>
            <person name="Ghai R."/>
            <person name="Kavagutti S V."/>
        </authorList>
    </citation>
    <scope>NUCLEOTIDE SEQUENCE</scope>
</reference>
<protein>
    <submittedName>
        <fullName evidence="1">Unannotated protein</fullName>
    </submittedName>
</protein>
<dbReference type="AlphaFoldDB" id="A0A6J7UI06"/>
<proteinExistence type="predicted"/>